<dbReference type="InterPro" id="IPR001387">
    <property type="entry name" value="Cro/C1-type_HTH"/>
</dbReference>
<dbReference type="RefSeq" id="WP_054325917.1">
    <property type="nucleotide sequence ID" value="NZ_JACOPL010000001.1"/>
</dbReference>
<feature type="domain" description="HTH cro/C1-type" evidence="3">
    <location>
        <begin position="7"/>
        <end position="61"/>
    </location>
</feature>
<dbReference type="PANTHER" id="PTHR46558">
    <property type="entry name" value="TRACRIPTIONAL REGULATORY PROTEIN-RELATED-RELATED"/>
    <property type="match status" value="1"/>
</dbReference>
<dbReference type="AlphaFoldDB" id="A0A923RUL2"/>
<dbReference type="Pfam" id="PF01381">
    <property type="entry name" value="HTH_3"/>
    <property type="match status" value="1"/>
</dbReference>
<dbReference type="SUPFAM" id="SSF47413">
    <property type="entry name" value="lambda repressor-like DNA-binding domains"/>
    <property type="match status" value="1"/>
</dbReference>
<evidence type="ECO:0000313" key="4">
    <source>
        <dbReference type="EMBL" id="MBC5724062.1"/>
    </source>
</evidence>
<dbReference type="Proteomes" id="UP000606499">
    <property type="component" value="Unassembled WGS sequence"/>
</dbReference>
<dbReference type="SMART" id="SM00530">
    <property type="entry name" value="HTH_XRE"/>
    <property type="match status" value="1"/>
</dbReference>
<accession>A0A923RUL2</accession>
<sequence>MTTGEKIAALRRKAGMSQEALADQLGISRQAVSKWEADQAVPGMDNLVELGRIFGVPVDAILRPDSRLPESESAEPENAASPGVPLKRPVLTGKIRWFAIAAVLLALAGALCNLVSLIWIGRLQERVEALQAQVNAIPERTDTVYIPQSGAQEESALADFDVSYDLQYDPNAQTAEMLHVSIYARPKELHPENETAKFSIQSGSSSWTCSALLGQDNAYSGDTEIPMRDAFSVYLVLTDEESGMVRNILVDHLTGVEDAYTLQFSSRWQTGGIASDWGGTHVSGYLEIQVYSLAPSMRVAPQSAALVLRKGDEELERMGVMVNATEEELALHMLHEIYLYAKPDWTVREPLETLTVELEIVDDYGRITVWEID</sequence>
<keyword evidence="5" id="KW-1185">Reference proteome</keyword>
<dbReference type="EMBL" id="JACOPL010000001">
    <property type="protein sequence ID" value="MBC5724062.1"/>
    <property type="molecule type" value="Genomic_DNA"/>
</dbReference>
<dbReference type="PROSITE" id="PS50943">
    <property type="entry name" value="HTH_CROC1"/>
    <property type="match status" value="1"/>
</dbReference>
<dbReference type="Gene3D" id="1.10.260.40">
    <property type="entry name" value="lambda repressor-like DNA-binding domains"/>
    <property type="match status" value="1"/>
</dbReference>
<protein>
    <submittedName>
        <fullName evidence="4">Helix-turn-helix transcriptional regulator</fullName>
    </submittedName>
</protein>
<evidence type="ECO:0000313" key="5">
    <source>
        <dbReference type="Proteomes" id="UP000606499"/>
    </source>
</evidence>
<dbReference type="PANTHER" id="PTHR46558:SF13">
    <property type="entry name" value="HTH-TYPE TRANSCRIPTIONAL REGULATOR IMMR"/>
    <property type="match status" value="1"/>
</dbReference>
<dbReference type="InterPro" id="IPR010982">
    <property type="entry name" value="Lambda_DNA-bd_dom_sf"/>
</dbReference>
<evidence type="ECO:0000259" key="3">
    <source>
        <dbReference type="PROSITE" id="PS50943"/>
    </source>
</evidence>
<name>A0A923RUL2_9FIRM</name>
<keyword evidence="2" id="KW-0472">Membrane</keyword>
<dbReference type="CDD" id="cd00093">
    <property type="entry name" value="HTH_XRE"/>
    <property type="match status" value="1"/>
</dbReference>
<organism evidence="4 5">
    <name type="scientific">Agathobaculum faecis</name>
    <dbReference type="NCBI Taxonomy" id="2763013"/>
    <lineage>
        <taxon>Bacteria</taxon>
        <taxon>Bacillati</taxon>
        <taxon>Bacillota</taxon>
        <taxon>Clostridia</taxon>
        <taxon>Eubacteriales</taxon>
        <taxon>Butyricicoccaceae</taxon>
        <taxon>Agathobaculum</taxon>
    </lineage>
</organism>
<proteinExistence type="predicted"/>
<evidence type="ECO:0000256" key="1">
    <source>
        <dbReference type="ARBA" id="ARBA00023125"/>
    </source>
</evidence>
<evidence type="ECO:0000256" key="2">
    <source>
        <dbReference type="SAM" id="Phobius"/>
    </source>
</evidence>
<dbReference type="GO" id="GO:0003677">
    <property type="term" value="F:DNA binding"/>
    <property type="evidence" value="ECO:0007669"/>
    <property type="project" value="UniProtKB-KW"/>
</dbReference>
<gene>
    <name evidence="4" type="ORF">H8S45_01050</name>
</gene>
<feature type="transmembrane region" description="Helical" evidence="2">
    <location>
        <begin position="97"/>
        <end position="120"/>
    </location>
</feature>
<keyword evidence="2" id="KW-0812">Transmembrane</keyword>
<reference evidence="4" key="1">
    <citation type="submission" date="2020-08" db="EMBL/GenBank/DDBJ databases">
        <title>Genome public.</title>
        <authorList>
            <person name="Liu C."/>
            <person name="Sun Q."/>
        </authorList>
    </citation>
    <scope>NUCLEOTIDE SEQUENCE</scope>
    <source>
        <strain evidence="4">NSJ-28</strain>
    </source>
</reference>
<keyword evidence="2" id="KW-1133">Transmembrane helix</keyword>
<comment type="caution">
    <text evidence="4">The sequence shown here is derived from an EMBL/GenBank/DDBJ whole genome shotgun (WGS) entry which is preliminary data.</text>
</comment>
<keyword evidence="1" id="KW-0238">DNA-binding</keyword>